<dbReference type="InterPro" id="IPR009061">
    <property type="entry name" value="DNA-bd_dom_put_sf"/>
</dbReference>
<evidence type="ECO:0000256" key="2">
    <source>
        <dbReference type="SAM" id="Coils"/>
    </source>
</evidence>
<evidence type="ECO:0000313" key="4">
    <source>
        <dbReference type="EMBL" id="RPE67806.1"/>
    </source>
</evidence>
<dbReference type="AlphaFoldDB" id="A0A3N4UAN4"/>
<dbReference type="SMART" id="SM00422">
    <property type="entry name" value="HTH_MERR"/>
    <property type="match status" value="1"/>
</dbReference>
<feature type="coiled-coil region" evidence="2">
    <location>
        <begin position="88"/>
        <end position="133"/>
    </location>
</feature>
<evidence type="ECO:0000256" key="1">
    <source>
        <dbReference type="ARBA" id="ARBA00023125"/>
    </source>
</evidence>
<feature type="domain" description="HTH merR-type" evidence="3">
    <location>
        <begin position="7"/>
        <end position="77"/>
    </location>
</feature>
<dbReference type="InterPro" id="IPR047057">
    <property type="entry name" value="MerR_fam"/>
</dbReference>
<protein>
    <submittedName>
        <fullName evidence="4">DNA-binding transcriptional MerR regulator</fullName>
    </submittedName>
</protein>
<name>A0A3N4UAN4_9BURK</name>
<dbReference type="GO" id="GO:0003700">
    <property type="term" value="F:DNA-binding transcription factor activity"/>
    <property type="evidence" value="ECO:0007669"/>
    <property type="project" value="InterPro"/>
</dbReference>
<keyword evidence="1 4" id="KW-0238">DNA-binding</keyword>
<accession>A0A3N4UAN4</accession>
<dbReference type="Proteomes" id="UP000272193">
    <property type="component" value="Unassembled WGS sequence"/>
</dbReference>
<keyword evidence="5" id="KW-1185">Reference proteome</keyword>
<reference evidence="4 5" key="1">
    <citation type="submission" date="2018-11" db="EMBL/GenBank/DDBJ databases">
        <title>Genomic Encyclopedia of Type Strains, Phase IV (KMG-IV): sequencing the most valuable type-strain genomes for metagenomic binning, comparative biology and taxonomic classification.</title>
        <authorList>
            <person name="Goeker M."/>
        </authorList>
    </citation>
    <scope>NUCLEOTIDE SEQUENCE [LARGE SCALE GENOMIC DNA]</scope>
    <source>
        <strain evidence="4 5">DSM 101684</strain>
    </source>
</reference>
<dbReference type="OrthoDB" id="9803659at2"/>
<dbReference type="EMBL" id="RKQL01000003">
    <property type="protein sequence ID" value="RPE67806.1"/>
    <property type="molecule type" value="Genomic_DNA"/>
</dbReference>
<proteinExistence type="predicted"/>
<gene>
    <name evidence="4" type="ORF">EDC62_1692</name>
</gene>
<dbReference type="PANTHER" id="PTHR30204">
    <property type="entry name" value="REDOX-CYCLING DRUG-SENSING TRANSCRIPTIONAL ACTIVATOR SOXR"/>
    <property type="match status" value="1"/>
</dbReference>
<keyword evidence="2" id="KW-0175">Coiled coil</keyword>
<dbReference type="SUPFAM" id="SSF46955">
    <property type="entry name" value="Putative DNA-binding domain"/>
    <property type="match status" value="1"/>
</dbReference>
<dbReference type="PROSITE" id="PS50937">
    <property type="entry name" value="HTH_MERR_2"/>
    <property type="match status" value="1"/>
</dbReference>
<dbReference type="RefSeq" id="WP_124222580.1">
    <property type="nucleotide sequence ID" value="NZ_RKQL01000003.1"/>
</dbReference>
<dbReference type="PANTHER" id="PTHR30204:SF58">
    <property type="entry name" value="HTH-TYPE TRANSCRIPTIONAL REGULATOR YFMP"/>
    <property type="match status" value="1"/>
</dbReference>
<comment type="caution">
    <text evidence="4">The sequence shown here is derived from an EMBL/GenBank/DDBJ whole genome shotgun (WGS) entry which is preliminary data.</text>
</comment>
<sequence length="151" mass="17144">MATNPNTYSISDLAREFDLTTRAIRFYEDMGLLRPSRSGPGGRNRVYSARDRTRLKLTLRAKRLGLSLTEAKEIIDMYDSPRDTGPQLRKFLAVLAEHKRQLEEQLAEVQANLDEVKAHEKEARALLARLEKNPLPQELGSNAMPALESRP</sequence>
<evidence type="ECO:0000313" key="5">
    <source>
        <dbReference type="Proteomes" id="UP000272193"/>
    </source>
</evidence>
<evidence type="ECO:0000259" key="3">
    <source>
        <dbReference type="PROSITE" id="PS50937"/>
    </source>
</evidence>
<dbReference type="Pfam" id="PF13411">
    <property type="entry name" value="MerR_1"/>
    <property type="match status" value="1"/>
</dbReference>
<dbReference type="CDD" id="cd04776">
    <property type="entry name" value="HTH_GnyR"/>
    <property type="match status" value="1"/>
</dbReference>
<organism evidence="4 5">
    <name type="scientific">Tibeticola sediminis</name>
    <dbReference type="NCBI Taxonomy" id="1917811"/>
    <lineage>
        <taxon>Bacteria</taxon>
        <taxon>Pseudomonadati</taxon>
        <taxon>Pseudomonadota</taxon>
        <taxon>Betaproteobacteria</taxon>
        <taxon>Burkholderiales</taxon>
        <taxon>Comamonadaceae</taxon>
        <taxon>Tibeticola</taxon>
    </lineage>
</organism>
<dbReference type="Gene3D" id="1.10.1660.10">
    <property type="match status" value="1"/>
</dbReference>
<dbReference type="InterPro" id="IPR000551">
    <property type="entry name" value="MerR-type_HTH_dom"/>
</dbReference>
<dbReference type="GO" id="GO:0003677">
    <property type="term" value="F:DNA binding"/>
    <property type="evidence" value="ECO:0007669"/>
    <property type="project" value="UniProtKB-KW"/>
</dbReference>